<proteinExistence type="predicted"/>
<gene>
    <name evidence="1" type="ORF">NUW54_g5264</name>
</gene>
<accession>A0ACC1PVJ9</accession>
<evidence type="ECO:0000313" key="2">
    <source>
        <dbReference type="Proteomes" id="UP001144978"/>
    </source>
</evidence>
<dbReference type="Proteomes" id="UP001144978">
    <property type="component" value="Unassembled WGS sequence"/>
</dbReference>
<evidence type="ECO:0000313" key="1">
    <source>
        <dbReference type="EMBL" id="KAJ3003505.1"/>
    </source>
</evidence>
<sequence length="103" mass="11377">MSSNSPHGLPEAATVDDVVDLVHLLVRRCSDCLPGSRISFSLSLPLASIDRLHVSVCAPMLCIPYYYRPAPPSPPRARPRRLRPDYLRSPSPPSLRLPYVCAV</sequence>
<reference evidence="1" key="1">
    <citation type="submission" date="2022-08" db="EMBL/GenBank/DDBJ databases">
        <title>Genome Sequence of Pycnoporus sanguineus.</title>
        <authorList>
            <person name="Buettner E."/>
        </authorList>
    </citation>
    <scope>NUCLEOTIDE SEQUENCE</scope>
    <source>
        <strain evidence="1">CG-C14</strain>
    </source>
</reference>
<protein>
    <submittedName>
        <fullName evidence="1">Uncharacterized protein</fullName>
    </submittedName>
</protein>
<organism evidence="1 2">
    <name type="scientific">Trametes sanguinea</name>
    <dbReference type="NCBI Taxonomy" id="158606"/>
    <lineage>
        <taxon>Eukaryota</taxon>
        <taxon>Fungi</taxon>
        <taxon>Dikarya</taxon>
        <taxon>Basidiomycota</taxon>
        <taxon>Agaricomycotina</taxon>
        <taxon>Agaricomycetes</taxon>
        <taxon>Polyporales</taxon>
        <taxon>Polyporaceae</taxon>
        <taxon>Trametes</taxon>
    </lineage>
</organism>
<name>A0ACC1PVJ9_9APHY</name>
<comment type="caution">
    <text evidence="1">The sequence shown here is derived from an EMBL/GenBank/DDBJ whole genome shotgun (WGS) entry which is preliminary data.</text>
</comment>
<keyword evidence="2" id="KW-1185">Reference proteome</keyword>
<dbReference type="EMBL" id="JANSHE010001277">
    <property type="protein sequence ID" value="KAJ3003505.1"/>
    <property type="molecule type" value="Genomic_DNA"/>
</dbReference>